<feature type="region of interest" description="Disordered" evidence="1">
    <location>
        <begin position="289"/>
        <end position="309"/>
    </location>
</feature>
<accession>D8LG65</accession>
<gene>
    <name evidence="2" type="ORF">Esi_0157_0063</name>
</gene>
<name>D8LG65_ECTSI</name>
<dbReference type="eggNOG" id="ENOG502SZ98">
    <property type="taxonomic scope" value="Eukaryota"/>
</dbReference>
<dbReference type="Proteomes" id="UP000002630">
    <property type="component" value="Linkage Group LG23"/>
</dbReference>
<protein>
    <recommendedName>
        <fullName evidence="4">F-box domain-containing protein</fullName>
    </recommendedName>
</protein>
<dbReference type="AlphaFoldDB" id="D8LG65"/>
<reference evidence="2 3" key="1">
    <citation type="journal article" date="2010" name="Nature">
        <title>The Ectocarpus genome and the independent evolution of multicellularity in brown algae.</title>
        <authorList>
            <person name="Cock J.M."/>
            <person name="Sterck L."/>
            <person name="Rouze P."/>
            <person name="Scornet D."/>
            <person name="Allen A.E."/>
            <person name="Amoutzias G."/>
            <person name="Anthouard V."/>
            <person name="Artiguenave F."/>
            <person name="Aury J.M."/>
            <person name="Badger J.H."/>
            <person name="Beszteri B."/>
            <person name="Billiau K."/>
            <person name="Bonnet E."/>
            <person name="Bothwell J.H."/>
            <person name="Bowler C."/>
            <person name="Boyen C."/>
            <person name="Brownlee C."/>
            <person name="Carrano C.J."/>
            <person name="Charrier B."/>
            <person name="Cho G.Y."/>
            <person name="Coelho S.M."/>
            <person name="Collen J."/>
            <person name="Corre E."/>
            <person name="Da Silva C."/>
            <person name="Delage L."/>
            <person name="Delaroque N."/>
            <person name="Dittami S.M."/>
            <person name="Doulbeau S."/>
            <person name="Elias M."/>
            <person name="Farnham G."/>
            <person name="Gachon C.M."/>
            <person name="Gschloessl B."/>
            <person name="Heesch S."/>
            <person name="Jabbari K."/>
            <person name="Jubin C."/>
            <person name="Kawai H."/>
            <person name="Kimura K."/>
            <person name="Kloareg B."/>
            <person name="Kupper F.C."/>
            <person name="Lang D."/>
            <person name="Le Bail A."/>
            <person name="Leblanc C."/>
            <person name="Lerouge P."/>
            <person name="Lohr M."/>
            <person name="Lopez P.J."/>
            <person name="Martens C."/>
            <person name="Maumus F."/>
            <person name="Michel G."/>
            <person name="Miranda-Saavedra D."/>
            <person name="Morales J."/>
            <person name="Moreau H."/>
            <person name="Motomura T."/>
            <person name="Nagasato C."/>
            <person name="Napoli C.A."/>
            <person name="Nelson D.R."/>
            <person name="Nyvall-Collen P."/>
            <person name="Peters A.F."/>
            <person name="Pommier C."/>
            <person name="Potin P."/>
            <person name="Poulain J."/>
            <person name="Quesneville H."/>
            <person name="Read B."/>
            <person name="Rensing S.A."/>
            <person name="Ritter A."/>
            <person name="Rousvoal S."/>
            <person name="Samanta M."/>
            <person name="Samson G."/>
            <person name="Schroeder D.C."/>
            <person name="Segurens B."/>
            <person name="Strittmatter M."/>
            <person name="Tonon T."/>
            <person name="Tregear J.W."/>
            <person name="Valentin K."/>
            <person name="von Dassow P."/>
            <person name="Yamagishi T."/>
            <person name="Van de Peer Y."/>
            <person name="Wincker P."/>
        </authorList>
    </citation>
    <scope>NUCLEOTIDE SEQUENCE [LARGE SCALE GENOMIC DNA]</scope>
    <source>
        <strain evidence="3">Ec32 / CCAP1310/4</strain>
    </source>
</reference>
<evidence type="ECO:0000313" key="3">
    <source>
        <dbReference type="Proteomes" id="UP000002630"/>
    </source>
</evidence>
<sequence>MLDDAVAGDILAYLPYSDLGVSNLISKAWLAPNENESLWRPFLSTVDPISILGPAKLSELAEQFTCRQVVTQLSLPLRSLCRDPTSGFFTVTCSRVCEPCFGTDTRVKMCSLSFAKHHFLLSSSQAARLPTLHVDKAYETGLPGVERFSHNKRSITRTTCSAGKSSALARWGSEEVFQAEMSARKGKAEAAHRARVAAYEAAQESMAGRAPPLPETPSGKKIRHRHHLPLSHLRSRNQSPTRPPLAFAALATKRISWERTSKSTTASEARSMGTIRLSTTPSSTLVRRLLSAPNPHGPDTSTNTSNNDDLDENVCGASCNSCSSNSYARFHTMTESESYCPWDVQGYERERRGRAFVEALKTAKEGTTIKVSTRITVAGSIYISGAIRIIGTSRGRLELQDGALFVKNASSVCTQPRFCSAVKRT</sequence>
<evidence type="ECO:0008006" key="4">
    <source>
        <dbReference type="Google" id="ProtNLM"/>
    </source>
</evidence>
<evidence type="ECO:0000313" key="2">
    <source>
        <dbReference type="EMBL" id="CBN78964.1"/>
    </source>
</evidence>
<evidence type="ECO:0000256" key="1">
    <source>
        <dbReference type="SAM" id="MobiDB-lite"/>
    </source>
</evidence>
<keyword evidence="3" id="KW-1185">Reference proteome</keyword>
<feature type="region of interest" description="Disordered" evidence="1">
    <location>
        <begin position="202"/>
        <end position="224"/>
    </location>
</feature>
<dbReference type="InParanoid" id="D8LG65"/>
<proteinExistence type="predicted"/>
<dbReference type="EMBL" id="FN648120">
    <property type="protein sequence ID" value="CBN78964.1"/>
    <property type="molecule type" value="Genomic_DNA"/>
</dbReference>
<dbReference type="EMBL" id="FN649748">
    <property type="protein sequence ID" value="CBN78964.1"/>
    <property type="molecule type" value="Genomic_DNA"/>
</dbReference>
<organism evidence="2 3">
    <name type="scientific">Ectocarpus siliculosus</name>
    <name type="common">Brown alga</name>
    <name type="synonym">Conferva siliculosa</name>
    <dbReference type="NCBI Taxonomy" id="2880"/>
    <lineage>
        <taxon>Eukaryota</taxon>
        <taxon>Sar</taxon>
        <taxon>Stramenopiles</taxon>
        <taxon>Ochrophyta</taxon>
        <taxon>PX clade</taxon>
        <taxon>Phaeophyceae</taxon>
        <taxon>Ectocarpales</taxon>
        <taxon>Ectocarpaceae</taxon>
        <taxon>Ectocarpus</taxon>
    </lineage>
</organism>